<dbReference type="WBParaSite" id="nRc.2.0.1.t31777-RA">
    <property type="protein sequence ID" value="nRc.2.0.1.t31777-RA"/>
    <property type="gene ID" value="nRc.2.0.1.g31777"/>
</dbReference>
<keyword evidence="1" id="KW-1185">Reference proteome</keyword>
<protein>
    <submittedName>
        <fullName evidence="2">Uncharacterized protein</fullName>
    </submittedName>
</protein>
<dbReference type="Proteomes" id="UP000887565">
    <property type="component" value="Unplaced"/>
</dbReference>
<organism evidence="1 2">
    <name type="scientific">Romanomermis culicivorax</name>
    <name type="common">Nematode worm</name>
    <dbReference type="NCBI Taxonomy" id="13658"/>
    <lineage>
        <taxon>Eukaryota</taxon>
        <taxon>Metazoa</taxon>
        <taxon>Ecdysozoa</taxon>
        <taxon>Nematoda</taxon>
        <taxon>Enoplea</taxon>
        <taxon>Dorylaimia</taxon>
        <taxon>Mermithida</taxon>
        <taxon>Mermithoidea</taxon>
        <taxon>Mermithidae</taxon>
        <taxon>Romanomermis</taxon>
    </lineage>
</organism>
<evidence type="ECO:0000313" key="2">
    <source>
        <dbReference type="WBParaSite" id="nRc.2.0.1.t31777-RA"/>
    </source>
</evidence>
<name>A0A915JZE8_ROMCU</name>
<reference evidence="2" key="1">
    <citation type="submission" date="2022-11" db="UniProtKB">
        <authorList>
            <consortium name="WormBaseParasite"/>
        </authorList>
    </citation>
    <scope>IDENTIFICATION</scope>
</reference>
<accession>A0A915JZE8</accession>
<evidence type="ECO:0000313" key="1">
    <source>
        <dbReference type="Proteomes" id="UP000887565"/>
    </source>
</evidence>
<dbReference type="AlphaFoldDB" id="A0A915JZE8"/>
<proteinExistence type="predicted"/>
<sequence>MNDCNQETKAKEAANYGRQHTPTVHTVIKNFPDSAAIARIPGMFSVNDVYKNSILTGQLMDYIKQLSHLPHKVSTPFKKMMSVRFQSRERFVHQYCTIYQNAFMNTIVGRQHIYNVVMKCVEQRDEISNDEMGTILLCLEDESICDMAKIFHSVDA</sequence>